<evidence type="ECO:0000256" key="4">
    <source>
        <dbReference type="ARBA" id="ARBA00022737"/>
    </source>
</evidence>
<dbReference type="SMART" id="SM00320">
    <property type="entry name" value="WD40"/>
    <property type="match status" value="3"/>
</dbReference>
<accession>A0A834KE59</accession>
<dbReference type="GO" id="GO:0097014">
    <property type="term" value="C:ciliary plasm"/>
    <property type="evidence" value="ECO:0007669"/>
    <property type="project" value="TreeGrafter"/>
</dbReference>
<evidence type="ECO:0000256" key="5">
    <source>
        <dbReference type="PROSITE-ProRule" id="PRU00221"/>
    </source>
</evidence>
<dbReference type="InterPro" id="IPR036322">
    <property type="entry name" value="WD40_repeat_dom_sf"/>
</dbReference>
<feature type="repeat" description="WD" evidence="5">
    <location>
        <begin position="345"/>
        <end position="386"/>
    </location>
</feature>
<dbReference type="GO" id="GO:0045504">
    <property type="term" value="F:dynein heavy chain binding"/>
    <property type="evidence" value="ECO:0007669"/>
    <property type="project" value="TreeGrafter"/>
</dbReference>
<evidence type="ECO:0000256" key="1">
    <source>
        <dbReference type="ARBA" id="ARBA00004496"/>
    </source>
</evidence>
<keyword evidence="7" id="KW-1185">Reference proteome</keyword>
<evidence type="ECO:0000313" key="7">
    <source>
        <dbReference type="Proteomes" id="UP000614350"/>
    </source>
</evidence>
<protein>
    <recommendedName>
        <fullName evidence="8">WD repeat-containing protein 34</fullName>
    </recommendedName>
</protein>
<dbReference type="InterPro" id="IPR015943">
    <property type="entry name" value="WD40/YVTN_repeat-like_dom_sf"/>
</dbReference>
<comment type="subcellular location">
    <subcellularLocation>
        <location evidence="1">Cytoplasm</location>
    </subcellularLocation>
</comment>
<dbReference type="PROSITE" id="PS50082">
    <property type="entry name" value="WD_REPEATS_2"/>
    <property type="match status" value="1"/>
</dbReference>
<dbReference type="EMBL" id="JACSEA010000003">
    <property type="protein sequence ID" value="KAF7404992.1"/>
    <property type="molecule type" value="Genomic_DNA"/>
</dbReference>
<dbReference type="Gene3D" id="2.130.10.10">
    <property type="entry name" value="YVTN repeat-like/Quinoprotein amine dehydrogenase"/>
    <property type="match status" value="1"/>
</dbReference>
<dbReference type="Proteomes" id="UP000614350">
    <property type="component" value="Unassembled WGS sequence"/>
</dbReference>
<sequence>MFKNESFDTVGFESEVSIAKPEISANVQTTEIVYSSSQVQTAERKNAETQTVQEQTKTPNIDYNKLASFLKRVTPSLLEALDEAYNTNAFEDYDTETTKNASTNLQLLEKLNTVEESDKQTKISDLSWSIAGGTLVVSHSVVYHENWCDHLSKIQFYSLSREDKLSDISNKTLEVNSCVTTLSYHPVEPSILAAGLFNGDVLVWNLRNDDSVTPIQLYTHGDTVSQIYWKPRTMNDVSILVSSSKDGYIIVNKLMANFTTTRLHKRFKIIKEHNPIENSRPRSAGGTRERAAEAGLCITSFDFSWKDPNIFIVGTLCGGIYKCSLDRMSLIEGDENLSDPVIDEYERHEGSITCVKCSPSRNLFVTCGTNKDIRIYDLDQNVSQHSISLESTVIGLTWIIGNQDIFATFGAGNAIKFYNVTDGKIVTNIKVEVTSEASISNISLNSKRDILGIGNIQGHLEIWKVPRQLF</sequence>
<dbReference type="AlphaFoldDB" id="A0A834KE59"/>
<keyword evidence="4" id="KW-0677">Repeat</keyword>
<keyword evidence="2" id="KW-0963">Cytoplasm</keyword>
<comment type="caution">
    <text evidence="6">The sequence shown here is derived from an EMBL/GenBank/DDBJ whole genome shotgun (WGS) entry which is preliminary data.</text>
</comment>
<proteinExistence type="predicted"/>
<dbReference type="GO" id="GO:0042073">
    <property type="term" value="P:intraciliary transport"/>
    <property type="evidence" value="ECO:0007669"/>
    <property type="project" value="TreeGrafter"/>
</dbReference>
<keyword evidence="3 5" id="KW-0853">WD repeat</keyword>
<evidence type="ECO:0000313" key="6">
    <source>
        <dbReference type="EMBL" id="KAF7404992.1"/>
    </source>
</evidence>
<dbReference type="SUPFAM" id="SSF50978">
    <property type="entry name" value="WD40 repeat-like"/>
    <property type="match status" value="1"/>
</dbReference>
<dbReference type="InterPro" id="IPR050687">
    <property type="entry name" value="Dynein_IC"/>
</dbReference>
<dbReference type="InterPro" id="IPR001680">
    <property type="entry name" value="WD40_rpt"/>
</dbReference>
<evidence type="ECO:0000256" key="2">
    <source>
        <dbReference type="ARBA" id="ARBA00022490"/>
    </source>
</evidence>
<evidence type="ECO:0008006" key="8">
    <source>
        <dbReference type="Google" id="ProtNLM"/>
    </source>
</evidence>
<dbReference type="GO" id="GO:0045503">
    <property type="term" value="F:dynein light chain binding"/>
    <property type="evidence" value="ECO:0007669"/>
    <property type="project" value="TreeGrafter"/>
</dbReference>
<dbReference type="PANTHER" id="PTHR12442:SF26">
    <property type="entry name" value="CYTOPLASMIC DYNEIN 2 INTERMEDIATE CHAIN 2"/>
    <property type="match status" value="1"/>
</dbReference>
<dbReference type="PANTHER" id="PTHR12442">
    <property type="entry name" value="DYNEIN INTERMEDIATE CHAIN"/>
    <property type="match status" value="1"/>
</dbReference>
<dbReference type="Pfam" id="PF00400">
    <property type="entry name" value="WD40"/>
    <property type="match status" value="1"/>
</dbReference>
<organism evidence="6 7">
    <name type="scientific">Vespula vulgaris</name>
    <name type="common">Yellow jacket</name>
    <name type="synonym">Wasp</name>
    <dbReference type="NCBI Taxonomy" id="7454"/>
    <lineage>
        <taxon>Eukaryota</taxon>
        <taxon>Metazoa</taxon>
        <taxon>Ecdysozoa</taxon>
        <taxon>Arthropoda</taxon>
        <taxon>Hexapoda</taxon>
        <taxon>Insecta</taxon>
        <taxon>Pterygota</taxon>
        <taxon>Neoptera</taxon>
        <taxon>Endopterygota</taxon>
        <taxon>Hymenoptera</taxon>
        <taxon>Apocrita</taxon>
        <taxon>Aculeata</taxon>
        <taxon>Vespoidea</taxon>
        <taxon>Vespidae</taxon>
        <taxon>Vespinae</taxon>
        <taxon>Vespula</taxon>
    </lineage>
</organism>
<reference evidence="6" key="1">
    <citation type="journal article" date="2020" name="G3 (Bethesda)">
        <title>High-Quality Assemblies for Three Invasive Social Wasps from the &lt;i&gt;Vespula&lt;/i&gt; Genus.</title>
        <authorList>
            <person name="Harrop T.W.R."/>
            <person name="Guhlin J."/>
            <person name="McLaughlin G.M."/>
            <person name="Permina E."/>
            <person name="Stockwell P."/>
            <person name="Gilligan J."/>
            <person name="Le Lec M.F."/>
            <person name="Gruber M.A.M."/>
            <person name="Quinn O."/>
            <person name="Lovegrove M."/>
            <person name="Duncan E.J."/>
            <person name="Remnant E.J."/>
            <person name="Van Eeckhoven J."/>
            <person name="Graham B."/>
            <person name="Knapp R.A."/>
            <person name="Langford K.W."/>
            <person name="Kronenberg Z."/>
            <person name="Press M.O."/>
            <person name="Eacker S.M."/>
            <person name="Wilson-Rankin E.E."/>
            <person name="Purcell J."/>
            <person name="Lester P.J."/>
            <person name="Dearden P.K."/>
        </authorList>
    </citation>
    <scope>NUCLEOTIDE SEQUENCE</scope>
    <source>
        <strain evidence="6">Marl-1</strain>
    </source>
</reference>
<gene>
    <name evidence="6" type="ORF">HZH66_003898</name>
</gene>
<name>A0A834KE59_VESVU</name>
<dbReference type="GO" id="GO:0005868">
    <property type="term" value="C:cytoplasmic dynein complex"/>
    <property type="evidence" value="ECO:0007669"/>
    <property type="project" value="TreeGrafter"/>
</dbReference>
<evidence type="ECO:0000256" key="3">
    <source>
        <dbReference type="ARBA" id="ARBA00022574"/>
    </source>
</evidence>